<evidence type="ECO:0000256" key="5">
    <source>
        <dbReference type="PIRNR" id="PIRNR015952"/>
    </source>
</evidence>
<name>A0A7S3GIG3_9EUKA</name>
<dbReference type="GO" id="GO:0032040">
    <property type="term" value="C:small-subunit processome"/>
    <property type="evidence" value="ECO:0007669"/>
    <property type="project" value="UniProtKB-UniRule"/>
</dbReference>
<dbReference type="PANTHER" id="PTHR12838:SF0">
    <property type="entry name" value="U3 SMALL NUCLEOLAR RNA-ASSOCIATED PROTEIN 11-RELATED"/>
    <property type="match status" value="1"/>
</dbReference>
<dbReference type="PANTHER" id="PTHR12838">
    <property type="entry name" value="U3 SMALL NUCLEOLAR RNA-ASSOCIATED PROTEIN 11"/>
    <property type="match status" value="1"/>
</dbReference>
<feature type="region of interest" description="Disordered" evidence="6">
    <location>
        <begin position="224"/>
        <end position="249"/>
    </location>
</feature>
<dbReference type="EMBL" id="HBIB01045481">
    <property type="protein sequence ID" value="CAE0267457.1"/>
    <property type="molecule type" value="Transcribed_RNA"/>
</dbReference>
<evidence type="ECO:0000256" key="6">
    <source>
        <dbReference type="SAM" id="MobiDB-lite"/>
    </source>
</evidence>
<comment type="subcellular location">
    <subcellularLocation>
        <location evidence="1 5">Nucleus</location>
        <location evidence="1 5">Nucleolus</location>
    </subcellularLocation>
</comment>
<comment type="subunit">
    <text evidence="5">Component of the ribosomal small subunit (SSU) processome.</text>
</comment>
<evidence type="ECO:0000256" key="2">
    <source>
        <dbReference type="ARBA" id="ARBA00008105"/>
    </source>
</evidence>
<gene>
    <name evidence="7" type="ORF">PBIL07802_LOCUS29802</name>
</gene>
<reference evidence="7" key="1">
    <citation type="submission" date="2021-01" db="EMBL/GenBank/DDBJ databases">
        <authorList>
            <person name="Corre E."/>
            <person name="Pelletier E."/>
            <person name="Niang G."/>
            <person name="Scheremetjew M."/>
            <person name="Finn R."/>
            <person name="Kale V."/>
            <person name="Holt S."/>
            <person name="Cochrane G."/>
            <person name="Meng A."/>
            <person name="Brown T."/>
            <person name="Cohen L."/>
        </authorList>
    </citation>
    <scope>NUCLEOTIDE SEQUENCE</scope>
    <source>
        <strain evidence="7">NIES-2562</strain>
    </source>
</reference>
<dbReference type="PIRSF" id="PIRSF015952">
    <property type="entry name" value="U3snoRNP11"/>
    <property type="match status" value="1"/>
</dbReference>
<keyword evidence="3 5" id="KW-0698">rRNA processing</keyword>
<evidence type="ECO:0000256" key="1">
    <source>
        <dbReference type="ARBA" id="ARBA00004604"/>
    </source>
</evidence>
<evidence type="ECO:0000256" key="4">
    <source>
        <dbReference type="ARBA" id="ARBA00023242"/>
    </source>
</evidence>
<dbReference type="Pfam" id="PF03998">
    <property type="entry name" value="Utp11"/>
    <property type="match status" value="1"/>
</dbReference>
<dbReference type="InterPro" id="IPR007144">
    <property type="entry name" value="SSU_processome_Utp11"/>
</dbReference>
<keyword evidence="4 5" id="KW-0539">Nucleus</keyword>
<dbReference type="GO" id="GO:0006364">
    <property type="term" value="P:rRNA processing"/>
    <property type="evidence" value="ECO:0007669"/>
    <property type="project" value="UniProtKB-UniRule"/>
</dbReference>
<organism evidence="7">
    <name type="scientific">Palpitomonas bilix</name>
    <dbReference type="NCBI Taxonomy" id="652834"/>
    <lineage>
        <taxon>Eukaryota</taxon>
        <taxon>Eukaryota incertae sedis</taxon>
    </lineage>
</organism>
<evidence type="ECO:0000313" key="7">
    <source>
        <dbReference type="EMBL" id="CAE0267457.1"/>
    </source>
</evidence>
<protein>
    <recommendedName>
        <fullName evidence="5">U3 small nucleolar RNA-associated protein 11</fullName>
        <shortName evidence="5">U3 snoRNA-associated protein 11</shortName>
    </recommendedName>
</protein>
<comment type="function">
    <text evidence="5">Involved in nucleolar processing of pre-18S ribosomal RNA.</text>
</comment>
<comment type="similarity">
    <text evidence="2 5">Belongs to the UTP11 family.</text>
</comment>
<accession>A0A7S3GIG3</accession>
<sequence>MTSDNLKGYIKKRTYKERSQVQERKKYGFLEKHKDYVVRARDYHQKERRIKKLREKAANRNEDEFYFRMQSSSTKDGVHVATSGKSKRTKEEMERYKKQDLSYFTSKAVTEQKKVGKLRAGLHSLGEAKGEHKIFVDSMKEAKAFDPAKHFDTVDELADRKFNRLKKSQLEDPKLVASLTEEKVKQMNAAKRKSYKELSLRQKREAGLKKTVAKLTMEKALLGKGRRQKISDGENGGPPVYKWKKERKR</sequence>
<dbReference type="AlphaFoldDB" id="A0A7S3GIG3"/>
<evidence type="ECO:0000256" key="3">
    <source>
        <dbReference type="ARBA" id="ARBA00022552"/>
    </source>
</evidence>
<proteinExistence type="inferred from homology"/>